<dbReference type="InterPro" id="IPR043147">
    <property type="entry name" value="Penicillin_amidase_A-knob"/>
</dbReference>
<dbReference type="InterPro" id="IPR029055">
    <property type="entry name" value="Ntn_hydrolases_N"/>
</dbReference>
<accession>A0A239PR85</accession>
<dbReference type="InterPro" id="IPR014395">
    <property type="entry name" value="Pen/GL7ACA/AHL_acylase"/>
</dbReference>
<gene>
    <name evidence="7" type="ORF">SAMN06297382_1264</name>
</gene>
<dbReference type="Proteomes" id="UP000198346">
    <property type="component" value="Unassembled WGS sequence"/>
</dbReference>
<sequence length="717" mass="78258">MRVVGFGALALIVAAGVWLWTPAPRFDAAEAKRAAQAYDARIIRDAFGAPHIYGARDVDVAFGLAYAHAEDDWATFEDALAFSRGTLGRRLGRKGAVTDYLVAALRIREDVARQYEAALSARTRALLEAYAAGVNLWCAEEKGRCARGVAPVTGQDVAAGFAVRTPFFYGLDEMLTALFEAEPETHAALERARHALLHLGPNMETGSNAVAVAPGRSADGHTRLMVNSHQPYAGPVAWYEARVKSDEGWDMIGGVFPGAPVILHGAGPALGWAFTVNKPDLADVYRLEVDDPKRPRRYRFDGEWRDFDRAKARLRVKIFGPFSLPVTREILRSVHGPAFVTPSGVYAVSYAGMGDIRAPEQWLRMNKAASFDEWRAAMAMQAIASFNVVYADREGNIAFYHNAAIPVRSSEWDWSRPAPGDRPDLLWKGTLPFGSAPSVVNPASGYVVNGNNNPFEASGAGDNPDPARYPPHYGIDARTTNRGIRLQALYGTDGEITGEEFVAYKMDHFYAEESRLRRLVGMLIESEAVRQDPALAEARALLEGWTGSTRRTDRAAALAVRTGERALGYLLAKETPDEAAMIDALRATISELQSAYGRIDPEWGELNRLRRGDVDLPLNGGPDVLRAVYLMGDPLEGTLAAAGGDSYILYADWSSEGALSVKTIHQFGSATQDETSPHYADQAPLFAAEEWKTPPMTLDALLAEATADYRPGRIARE</sequence>
<feature type="binding site" evidence="6">
    <location>
        <position position="280"/>
    </location>
    <ligand>
        <name>Ca(2+)</name>
        <dbReference type="ChEBI" id="CHEBI:29108"/>
    </ligand>
</feature>
<dbReference type="GO" id="GO:0046872">
    <property type="term" value="F:metal ion binding"/>
    <property type="evidence" value="ECO:0007669"/>
    <property type="project" value="UniProtKB-KW"/>
</dbReference>
<dbReference type="InterPro" id="IPR023343">
    <property type="entry name" value="Penicillin_amidase_dom1"/>
</dbReference>
<evidence type="ECO:0000256" key="1">
    <source>
        <dbReference type="ARBA" id="ARBA00006586"/>
    </source>
</evidence>
<dbReference type="PANTHER" id="PTHR34218">
    <property type="entry name" value="PEPTIDASE S45 PENICILLIN AMIDASE"/>
    <property type="match status" value="1"/>
</dbReference>
<dbReference type="RefSeq" id="WP_089411740.1">
    <property type="nucleotide sequence ID" value="NZ_FZQA01000002.1"/>
</dbReference>
<keyword evidence="8" id="KW-1185">Reference proteome</keyword>
<feature type="active site" description="Nucleophile" evidence="5">
    <location>
        <position position="207"/>
    </location>
</feature>
<evidence type="ECO:0000256" key="2">
    <source>
        <dbReference type="ARBA" id="ARBA00022729"/>
    </source>
</evidence>
<dbReference type="Gene3D" id="3.60.20.10">
    <property type="entry name" value="Glutamine Phosphoribosylpyrophosphate, subunit 1, domain 1"/>
    <property type="match status" value="1"/>
</dbReference>
<keyword evidence="4" id="KW-0865">Zymogen</keyword>
<dbReference type="InterPro" id="IPR002692">
    <property type="entry name" value="S45"/>
</dbReference>
<proteinExistence type="inferred from homology"/>
<dbReference type="Gene3D" id="1.10.1400.10">
    <property type="match status" value="1"/>
</dbReference>
<keyword evidence="6" id="KW-0106">Calcium</keyword>
<dbReference type="OrthoDB" id="9760084at2"/>
<dbReference type="PIRSF" id="PIRSF001227">
    <property type="entry name" value="Pen_acylase"/>
    <property type="match status" value="1"/>
</dbReference>
<keyword evidence="3" id="KW-0378">Hydrolase</keyword>
<keyword evidence="2" id="KW-0732">Signal</keyword>
<dbReference type="PANTHER" id="PTHR34218:SF3">
    <property type="entry name" value="ACYL-HOMOSERINE LACTONE ACYLASE PVDQ"/>
    <property type="match status" value="1"/>
</dbReference>
<dbReference type="InterPro" id="IPR043146">
    <property type="entry name" value="Penicillin_amidase_N_B-knob"/>
</dbReference>
<reference evidence="7 8" key="1">
    <citation type="submission" date="2017-07" db="EMBL/GenBank/DDBJ databases">
        <authorList>
            <person name="Sun Z.S."/>
            <person name="Albrecht U."/>
            <person name="Echele G."/>
            <person name="Lee C.C."/>
        </authorList>
    </citation>
    <scope>NUCLEOTIDE SEQUENCE [LARGE SCALE GENOMIC DNA]</scope>
    <source>
        <strain evidence="7 8">CGMCC 1.12710</strain>
    </source>
</reference>
<dbReference type="Gene3D" id="1.10.439.10">
    <property type="entry name" value="Penicillin Amidohydrolase, domain 1"/>
    <property type="match status" value="1"/>
</dbReference>
<dbReference type="EMBL" id="FZQA01000002">
    <property type="protein sequence ID" value="SNT72227.1"/>
    <property type="molecule type" value="Genomic_DNA"/>
</dbReference>
<organism evidence="7 8">
    <name type="scientific">Amphiplicatus metriothermophilus</name>
    <dbReference type="NCBI Taxonomy" id="1519374"/>
    <lineage>
        <taxon>Bacteria</taxon>
        <taxon>Pseudomonadati</taxon>
        <taxon>Pseudomonadota</taxon>
        <taxon>Alphaproteobacteria</taxon>
        <taxon>Parvularculales</taxon>
        <taxon>Parvularculaceae</taxon>
        <taxon>Amphiplicatus</taxon>
    </lineage>
</organism>
<comment type="similarity">
    <text evidence="1">Belongs to the peptidase S45 family.</text>
</comment>
<dbReference type="AlphaFoldDB" id="A0A239PR85"/>
<feature type="binding site" evidence="6">
    <location>
        <position position="283"/>
    </location>
    <ligand>
        <name>Ca(2+)</name>
        <dbReference type="ChEBI" id="CHEBI:29108"/>
    </ligand>
</feature>
<name>A0A239PR85_9PROT</name>
<comment type="cofactor">
    <cofactor evidence="6">
        <name>Ca(2+)</name>
        <dbReference type="ChEBI" id="CHEBI:29108"/>
    </cofactor>
    <text evidence="6">Binds 1 Ca(2+) ion per dimer.</text>
</comment>
<keyword evidence="6" id="KW-0479">Metal-binding</keyword>
<evidence type="ECO:0000313" key="8">
    <source>
        <dbReference type="Proteomes" id="UP000198346"/>
    </source>
</evidence>
<evidence type="ECO:0000256" key="6">
    <source>
        <dbReference type="PIRSR" id="PIRSR001227-2"/>
    </source>
</evidence>
<dbReference type="GO" id="GO:0017000">
    <property type="term" value="P:antibiotic biosynthetic process"/>
    <property type="evidence" value="ECO:0007669"/>
    <property type="project" value="InterPro"/>
</dbReference>
<protein>
    <submittedName>
        <fullName evidence="7">Penicillin amidase/acyl-homoserine-lactone acylase</fullName>
    </submittedName>
</protein>
<evidence type="ECO:0000256" key="5">
    <source>
        <dbReference type="PIRSR" id="PIRSR001227-1"/>
    </source>
</evidence>
<evidence type="ECO:0000256" key="4">
    <source>
        <dbReference type="ARBA" id="ARBA00023145"/>
    </source>
</evidence>
<dbReference type="SUPFAM" id="SSF56235">
    <property type="entry name" value="N-terminal nucleophile aminohydrolases (Ntn hydrolases)"/>
    <property type="match status" value="1"/>
</dbReference>
<evidence type="ECO:0000313" key="7">
    <source>
        <dbReference type="EMBL" id="SNT72227.1"/>
    </source>
</evidence>
<evidence type="ECO:0000256" key="3">
    <source>
        <dbReference type="ARBA" id="ARBA00022801"/>
    </source>
</evidence>
<dbReference type="Pfam" id="PF01804">
    <property type="entry name" value="Penicil_amidase"/>
    <property type="match status" value="1"/>
</dbReference>
<dbReference type="GO" id="GO:0016811">
    <property type="term" value="F:hydrolase activity, acting on carbon-nitrogen (but not peptide) bonds, in linear amides"/>
    <property type="evidence" value="ECO:0007669"/>
    <property type="project" value="InterPro"/>
</dbReference>
<dbReference type="Gene3D" id="2.30.120.10">
    <property type="match status" value="1"/>
</dbReference>